<proteinExistence type="predicted"/>
<name>A0A0A9FX95_ARUDO</name>
<evidence type="ECO:0000313" key="1">
    <source>
        <dbReference type="EMBL" id="JAE15849.1"/>
    </source>
</evidence>
<reference evidence="1" key="2">
    <citation type="journal article" date="2015" name="Data Brief">
        <title>Shoot transcriptome of the giant reed, Arundo donax.</title>
        <authorList>
            <person name="Barrero R.A."/>
            <person name="Guerrero F.D."/>
            <person name="Moolhuijzen P."/>
            <person name="Goolsby J.A."/>
            <person name="Tidwell J."/>
            <person name="Bellgard S.E."/>
            <person name="Bellgard M.I."/>
        </authorList>
    </citation>
    <scope>NUCLEOTIDE SEQUENCE</scope>
    <source>
        <tissue evidence="1">Shoot tissue taken approximately 20 cm above the soil surface</tissue>
    </source>
</reference>
<protein>
    <submittedName>
        <fullName evidence="1">Uncharacterized protein</fullName>
    </submittedName>
</protein>
<sequence length="27" mass="3067">MPISVLVDIGYLADMRNVISFVVNVDW</sequence>
<organism evidence="1">
    <name type="scientific">Arundo donax</name>
    <name type="common">Giant reed</name>
    <name type="synonym">Donax arundinaceus</name>
    <dbReference type="NCBI Taxonomy" id="35708"/>
    <lineage>
        <taxon>Eukaryota</taxon>
        <taxon>Viridiplantae</taxon>
        <taxon>Streptophyta</taxon>
        <taxon>Embryophyta</taxon>
        <taxon>Tracheophyta</taxon>
        <taxon>Spermatophyta</taxon>
        <taxon>Magnoliopsida</taxon>
        <taxon>Liliopsida</taxon>
        <taxon>Poales</taxon>
        <taxon>Poaceae</taxon>
        <taxon>PACMAD clade</taxon>
        <taxon>Arundinoideae</taxon>
        <taxon>Arundineae</taxon>
        <taxon>Arundo</taxon>
    </lineage>
</organism>
<dbReference type="EMBL" id="GBRH01182047">
    <property type="protein sequence ID" value="JAE15849.1"/>
    <property type="molecule type" value="Transcribed_RNA"/>
</dbReference>
<reference evidence="1" key="1">
    <citation type="submission" date="2014-09" db="EMBL/GenBank/DDBJ databases">
        <authorList>
            <person name="Magalhaes I.L.F."/>
            <person name="Oliveira U."/>
            <person name="Santos F.R."/>
            <person name="Vidigal T.H.D.A."/>
            <person name="Brescovit A.D."/>
            <person name="Santos A.J."/>
        </authorList>
    </citation>
    <scope>NUCLEOTIDE SEQUENCE</scope>
    <source>
        <tissue evidence="1">Shoot tissue taken approximately 20 cm above the soil surface</tissue>
    </source>
</reference>
<accession>A0A0A9FX95</accession>
<dbReference type="AlphaFoldDB" id="A0A0A9FX95"/>